<evidence type="ECO:0000259" key="8">
    <source>
        <dbReference type="PROSITE" id="PS51007"/>
    </source>
</evidence>
<evidence type="ECO:0000313" key="10">
    <source>
        <dbReference type="Proteomes" id="UP000562027"/>
    </source>
</evidence>
<dbReference type="PROSITE" id="PS50005">
    <property type="entry name" value="TPR"/>
    <property type="match status" value="1"/>
</dbReference>
<dbReference type="InterPro" id="IPR051829">
    <property type="entry name" value="Multiheme_Cytochr_ET"/>
</dbReference>
<dbReference type="Pfam" id="PF13435">
    <property type="entry name" value="Cytochrome_C554"/>
    <property type="match status" value="2"/>
</dbReference>
<keyword evidence="1 5" id="KW-0479">Metal-binding</keyword>
<keyword evidence="4" id="KW-0802">TPR repeat</keyword>
<feature type="region of interest" description="Disordered" evidence="6">
    <location>
        <begin position="1"/>
        <end position="26"/>
    </location>
</feature>
<dbReference type="InterPro" id="IPR010177">
    <property type="entry name" value="Paired_CXXCH_1"/>
</dbReference>
<gene>
    <name evidence="9" type="ORF">HNP55_001086</name>
</gene>
<dbReference type="SMART" id="SM00028">
    <property type="entry name" value="TPR"/>
    <property type="match status" value="4"/>
</dbReference>
<dbReference type="InterPro" id="IPR011989">
    <property type="entry name" value="ARM-like"/>
</dbReference>
<keyword evidence="5" id="KW-0349">Heme</keyword>
<dbReference type="GO" id="GO:0009055">
    <property type="term" value="F:electron transfer activity"/>
    <property type="evidence" value="ECO:0007669"/>
    <property type="project" value="InterPro"/>
</dbReference>
<protein>
    <submittedName>
        <fullName evidence="9">Tfp pilus assembly protein PilF</fullName>
    </submittedName>
</protein>
<dbReference type="Pfam" id="PF13181">
    <property type="entry name" value="TPR_8"/>
    <property type="match status" value="2"/>
</dbReference>
<evidence type="ECO:0000256" key="7">
    <source>
        <dbReference type="SAM" id="Phobius"/>
    </source>
</evidence>
<keyword evidence="10" id="KW-1185">Reference proteome</keyword>
<keyword evidence="2" id="KW-0732">Signal</keyword>
<evidence type="ECO:0000256" key="4">
    <source>
        <dbReference type="PROSITE-ProRule" id="PRU00339"/>
    </source>
</evidence>
<dbReference type="Gene3D" id="1.10.1130.10">
    <property type="entry name" value="Flavocytochrome C3, Chain A"/>
    <property type="match status" value="2"/>
</dbReference>
<dbReference type="InterPro" id="IPR011990">
    <property type="entry name" value="TPR-like_helical_dom_sf"/>
</dbReference>
<dbReference type="SUPFAM" id="SSF48452">
    <property type="entry name" value="TPR-like"/>
    <property type="match status" value="1"/>
</dbReference>
<dbReference type="Proteomes" id="UP000562027">
    <property type="component" value="Unassembled WGS sequence"/>
</dbReference>
<evidence type="ECO:0000256" key="1">
    <source>
        <dbReference type="ARBA" id="ARBA00022723"/>
    </source>
</evidence>
<dbReference type="Gene3D" id="1.25.40.10">
    <property type="entry name" value="Tetratricopeptide repeat domain"/>
    <property type="match status" value="1"/>
</dbReference>
<proteinExistence type="predicted"/>
<dbReference type="PANTHER" id="PTHR35038">
    <property type="entry name" value="DISSIMILATORY SULFITE REDUCTASE SIRA"/>
    <property type="match status" value="1"/>
</dbReference>
<dbReference type="SUPFAM" id="SSF48695">
    <property type="entry name" value="Multiheme cytochromes"/>
    <property type="match status" value="1"/>
</dbReference>
<dbReference type="InterPro" id="IPR009056">
    <property type="entry name" value="Cyt_c-like_dom"/>
</dbReference>
<organism evidence="9 10">
    <name type="scientific">Roseateles oligotrophus</name>
    <dbReference type="NCBI Taxonomy" id="1769250"/>
    <lineage>
        <taxon>Bacteria</taxon>
        <taxon>Pseudomonadati</taxon>
        <taxon>Pseudomonadota</taxon>
        <taxon>Betaproteobacteria</taxon>
        <taxon>Burkholderiales</taxon>
        <taxon>Sphaerotilaceae</taxon>
        <taxon>Roseateles</taxon>
    </lineage>
</organism>
<dbReference type="Pfam" id="PF13646">
    <property type="entry name" value="HEAT_2"/>
    <property type="match status" value="1"/>
</dbReference>
<dbReference type="InterPro" id="IPR023155">
    <property type="entry name" value="Cyt_c-552/4"/>
</dbReference>
<comment type="caution">
    <text evidence="9">The sequence shown here is derived from an EMBL/GenBank/DDBJ whole genome shotgun (WGS) entry which is preliminary data.</text>
</comment>
<accession>A0A840L449</accession>
<dbReference type="EMBL" id="JACHLP010000002">
    <property type="protein sequence ID" value="MBB4842571.1"/>
    <property type="molecule type" value="Genomic_DNA"/>
</dbReference>
<dbReference type="AlphaFoldDB" id="A0A840L449"/>
<feature type="compositionally biased region" description="Low complexity" evidence="6">
    <location>
        <begin position="9"/>
        <end position="25"/>
    </location>
</feature>
<evidence type="ECO:0000256" key="2">
    <source>
        <dbReference type="ARBA" id="ARBA00022729"/>
    </source>
</evidence>
<feature type="domain" description="Cytochrome c" evidence="8">
    <location>
        <begin position="393"/>
        <end position="551"/>
    </location>
</feature>
<dbReference type="InterPro" id="IPR019734">
    <property type="entry name" value="TPR_rpt"/>
</dbReference>
<dbReference type="Pfam" id="PF09699">
    <property type="entry name" value="Paired_CXXCH_1"/>
    <property type="match status" value="1"/>
</dbReference>
<keyword evidence="3 5" id="KW-0408">Iron</keyword>
<sequence>MSKAKRVRPSSQASPAATPSSAPTSGLRRHLPWLLAALLLLLVAATGLAWLRGLGESTARPATASSEPGLALPGHADYVDNQQCLGCHAQQAELWRQSHHAKAMAEATPASVRGDFKDRSFSHQGITSRFFRRDGKYMVRTDGPDGRMADFEIKYSFGFEPLQQYLIELPGGRLQALQIAWDTRQQRWFQLQPQEKTPAGDVLHWTGRYQTANTMCIGCHTTNYVKNYDAASDRFASRWSESNVSCQACHGPGRQHIEWAGKPQQAGVAAPPGLGFRMDLRKAGAAQNGELCMACHARRSELDAQPLPGQPLLDQVQPSLLSAGLYHPDGQQLDEVFVYGSYRQSKMYQRGVSCTHCHSAHSGKPKLAGNALCLQCHAPASQASTPGFASAAGDYERPAHHFHKPGSAGAQCVACHMPAKTYMQIQARPDHSLRIPRPDLSLKLGTPNACNQCHQDKPAQWALERIEQWYGKKQRPPHYGEVLAAARSGAAEAGPALAELAGQLSQPAIVRATALAELRQAAELGLDSKASAARDADPELRAAAATSLENAPPAQRLQILTPLLSDPLRAVRAAAARSLSSLPAEQLPATFKPALAEYMAAQEQAQDMPGARLNLAAVHENQGRTELAEQQYLGALRLDPDFTPARLNLSRLYGGSGRPSQAEALLRAGLQRLPRQGELHYNLGLLLAEEKKRLPEAAEALARAAELLPERSRVFYNLGLARQAQGRRAQAEQALLSAARLAPADPDPAYALALLYAQGAEPAKALVWAQRLRRPGQAPDPQLEAFIAELTKKAG</sequence>
<feature type="transmembrane region" description="Helical" evidence="7">
    <location>
        <begin position="31"/>
        <end position="51"/>
    </location>
</feature>
<feature type="repeat" description="TPR" evidence="4">
    <location>
        <begin position="609"/>
        <end position="642"/>
    </location>
</feature>
<keyword evidence="7" id="KW-0812">Transmembrane</keyword>
<dbReference type="GO" id="GO:0046872">
    <property type="term" value="F:metal ion binding"/>
    <property type="evidence" value="ECO:0007669"/>
    <property type="project" value="UniProtKB-KW"/>
</dbReference>
<dbReference type="RefSeq" id="WP_184296993.1">
    <property type="nucleotide sequence ID" value="NZ_JACHLP010000002.1"/>
</dbReference>
<dbReference type="Gene3D" id="1.25.10.10">
    <property type="entry name" value="Leucine-rich Repeat Variant"/>
    <property type="match status" value="1"/>
</dbReference>
<keyword evidence="7" id="KW-1133">Transmembrane helix</keyword>
<dbReference type="GO" id="GO:0020037">
    <property type="term" value="F:heme binding"/>
    <property type="evidence" value="ECO:0007669"/>
    <property type="project" value="InterPro"/>
</dbReference>
<evidence type="ECO:0000313" key="9">
    <source>
        <dbReference type="EMBL" id="MBB4842571.1"/>
    </source>
</evidence>
<dbReference type="PANTHER" id="PTHR35038:SF8">
    <property type="entry name" value="C-TYPE POLYHEME CYTOCHROME OMCC"/>
    <property type="match status" value="1"/>
</dbReference>
<dbReference type="InterPro" id="IPR036280">
    <property type="entry name" value="Multihaem_cyt_sf"/>
</dbReference>
<name>A0A840L449_9BURK</name>
<evidence type="ECO:0000256" key="6">
    <source>
        <dbReference type="SAM" id="MobiDB-lite"/>
    </source>
</evidence>
<keyword evidence="7" id="KW-0472">Membrane</keyword>
<reference evidence="9 10" key="1">
    <citation type="submission" date="2020-08" db="EMBL/GenBank/DDBJ databases">
        <title>Functional genomics of gut bacteria from endangered species of beetles.</title>
        <authorList>
            <person name="Carlos-Shanley C."/>
        </authorList>
    </citation>
    <scope>NUCLEOTIDE SEQUENCE [LARGE SCALE GENOMIC DNA]</scope>
    <source>
        <strain evidence="9 10">S00239</strain>
    </source>
</reference>
<dbReference type="PROSITE" id="PS51007">
    <property type="entry name" value="CYTC"/>
    <property type="match status" value="1"/>
</dbReference>
<evidence type="ECO:0000256" key="5">
    <source>
        <dbReference type="PROSITE-ProRule" id="PRU00433"/>
    </source>
</evidence>
<evidence type="ECO:0000256" key="3">
    <source>
        <dbReference type="ARBA" id="ARBA00023004"/>
    </source>
</evidence>
<dbReference type="GO" id="GO:0016491">
    <property type="term" value="F:oxidoreductase activity"/>
    <property type="evidence" value="ECO:0007669"/>
    <property type="project" value="TreeGrafter"/>
</dbReference>